<accession>A0A0A9FFW5</accession>
<protein>
    <submittedName>
        <fullName evidence="1">Uncharacterized protein</fullName>
    </submittedName>
</protein>
<organism evidence="1">
    <name type="scientific">Arundo donax</name>
    <name type="common">Giant reed</name>
    <name type="synonym">Donax arundinaceus</name>
    <dbReference type="NCBI Taxonomy" id="35708"/>
    <lineage>
        <taxon>Eukaryota</taxon>
        <taxon>Viridiplantae</taxon>
        <taxon>Streptophyta</taxon>
        <taxon>Embryophyta</taxon>
        <taxon>Tracheophyta</taxon>
        <taxon>Spermatophyta</taxon>
        <taxon>Magnoliopsida</taxon>
        <taxon>Liliopsida</taxon>
        <taxon>Poales</taxon>
        <taxon>Poaceae</taxon>
        <taxon>PACMAD clade</taxon>
        <taxon>Arundinoideae</taxon>
        <taxon>Arundineae</taxon>
        <taxon>Arundo</taxon>
    </lineage>
</organism>
<name>A0A0A9FFW5_ARUDO</name>
<evidence type="ECO:0000313" key="1">
    <source>
        <dbReference type="EMBL" id="JAE07123.1"/>
    </source>
</evidence>
<sequence>MADAPNPRQPLKYTTSAVLVPFRKSIIFSAPPLMVSGLISITSGGMMNQSGAWLSS</sequence>
<reference evidence="1" key="2">
    <citation type="journal article" date="2015" name="Data Brief">
        <title>Shoot transcriptome of the giant reed, Arundo donax.</title>
        <authorList>
            <person name="Barrero R.A."/>
            <person name="Guerrero F.D."/>
            <person name="Moolhuijzen P."/>
            <person name="Goolsby J.A."/>
            <person name="Tidwell J."/>
            <person name="Bellgard S.E."/>
            <person name="Bellgard M.I."/>
        </authorList>
    </citation>
    <scope>NUCLEOTIDE SEQUENCE</scope>
    <source>
        <tissue evidence="1">Shoot tissue taken approximately 20 cm above the soil surface</tissue>
    </source>
</reference>
<dbReference type="EMBL" id="GBRH01190773">
    <property type="protein sequence ID" value="JAE07123.1"/>
    <property type="molecule type" value="Transcribed_RNA"/>
</dbReference>
<reference evidence="1" key="1">
    <citation type="submission" date="2014-09" db="EMBL/GenBank/DDBJ databases">
        <authorList>
            <person name="Magalhaes I.L.F."/>
            <person name="Oliveira U."/>
            <person name="Santos F.R."/>
            <person name="Vidigal T.H.D.A."/>
            <person name="Brescovit A.D."/>
            <person name="Santos A.J."/>
        </authorList>
    </citation>
    <scope>NUCLEOTIDE SEQUENCE</scope>
    <source>
        <tissue evidence="1">Shoot tissue taken approximately 20 cm above the soil surface</tissue>
    </source>
</reference>
<dbReference type="AlphaFoldDB" id="A0A0A9FFW5"/>
<proteinExistence type="predicted"/>